<accession>I4F1Q3</accession>
<proteinExistence type="predicted"/>
<dbReference type="AlphaFoldDB" id="I4F1Q3"/>
<dbReference type="OMA" id="GRRWIPE"/>
<reference evidence="1 2" key="1">
    <citation type="journal article" date="2012" name="J. Bacteriol.">
        <title>Genome Sequence of Radiation-Resistant Modestobacter marinus Strain BC501, a Representative Actinobacterium That Thrives on Calcareous Stone Surfaces.</title>
        <authorList>
            <person name="Normand P."/>
            <person name="Gury J."/>
            <person name="Pujic P."/>
            <person name="Chouaia B."/>
            <person name="Crotti E."/>
            <person name="Brusetti L."/>
            <person name="Daffonchio D."/>
            <person name="Vacherie B."/>
            <person name="Barbe V."/>
            <person name="Medigue C."/>
            <person name="Calteau A."/>
            <person name="Ghodhbane-Gtari F."/>
            <person name="Essoussi I."/>
            <person name="Nouioui I."/>
            <person name="Abbassi-Ghozzi I."/>
            <person name="Gtari M."/>
        </authorList>
    </citation>
    <scope>NUCLEOTIDE SEQUENCE [LARGE SCALE GENOMIC DNA]</scope>
    <source>
        <strain evidence="2">BC 501</strain>
    </source>
</reference>
<evidence type="ECO:0000313" key="2">
    <source>
        <dbReference type="Proteomes" id="UP000006461"/>
    </source>
</evidence>
<dbReference type="EMBL" id="FO203431">
    <property type="protein sequence ID" value="CCH89566.1"/>
    <property type="molecule type" value="Genomic_DNA"/>
</dbReference>
<organism evidence="1 2">
    <name type="scientific">Modestobacter italicus (strain DSM 44449 / CECT 9708 / BC 501)</name>
    <dbReference type="NCBI Taxonomy" id="2732864"/>
    <lineage>
        <taxon>Bacteria</taxon>
        <taxon>Bacillati</taxon>
        <taxon>Actinomycetota</taxon>
        <taxon>Actinomycetes</taxon>
        <taxon>Geodermatophilales</taxon>
        <taxon>Geodermatophilaceae</taxon>
        <taxon>Modestobacter</taxon>
    </lineage>
</organism>
<name>I4F1Q3_MODI5</name>
<gene>
    <name evidence="1" type="ordered locus">MODMU_4169</name>
</gene>
<evidence type="ECO:0000313" key="1">
    <source>
        <dbReference type="EMBL" id="CCH89566.1"/>
    </source>
</evidence>
<keyword evidence="2" id="KW-1185">Reference proteome</keyword>
<dbReference type="eggNOG" id="ENOG5033I5T">
    <property type="taxonomic scope" value="Bacteria"/>
</dbReference>
<dbReference type="HOGENOM" id="CLU_1293188_0_0_11"/>
<dbReference type="KEGG" id="mmar:MODMU_4169"/>
<dbReference type="OrthoDB" id="5055735at2"/>
<dbReference type="Proteomes" id="UP000006461">
    <property type="component" value="Chromosome"/>
</dbReference>
<dbReference type="STRING" id="477641.MODMU_4169"/>
<protein>
    <submittedName>
        <fullName evidence="1">Uncharacterized protein</fullName>
    </submittedName>
</protein>
<sequence>MTGLPAAITRAPLRTFRPQDLADVYTQPNVQVHRLTRQNLVRKAGPGLYYTVPDDQDPTWVPTLEALAAGVATAVFGERVPVLMHLTAARLLGALPRAIGQAFVAAPRQHAPIRAADREAATIVFVARDVDKLDAALLPTDLGPALVTTAEQTVLDLTKRPELGGMPEECRAAIRVLLPRCDEDRLLDLAREQRMVRPLDRLRAENR</sequence>
<dbReference type="PATRIC" id="fig|477641.3.peg.3891"/>